<dbReference type="PANTHER" id="PTHR24347">
    <property type="entry name" value="SERINE/THREONINE-PROTEIN KINASE"/>
    <property type="match status" value="1"/>
</dbReference>
<evidence type="ECO:0000256" key="11">
    <source>
        <dbReference type="PROSITE-ProRule" id="PRU10141"/>
    </source>
</evidence>
<dbReference type="InterPro" id="IPR011009">
    <property type="entry name" value="Kinase-like_dom_sf"/>
</dbReference>
<dbReference type="GO" id="GO:0035556">
    <property type="term" value="P:intracellular signal transduction"/>
    <property type="evidence" value="ECO:0007669"/>
    <property type="project" value="InterPro"/>
</dbReference>
<dbReference type="InterPro" id="IPR000719">
    <property type="entry name" value="Prot_kinase_dom"/>
</dbReference>
<dbReference type="RefSeq" id="XP_026679069.1">
    <property type="nucleotide sequence ID" value="XM_026823268.1"/>
</dbReference>
<keyword evidence="3" id="KW-0723">Serine/threonine-protein kinase</keyword>
<feature type="domain" description="Protein kinase" evidence="12">
    <location>
        <begin position="505"/>
        <end position="762"/>
    </location>
</feature>
<keyword evidence="4" id="KW-0808">Transferase</keyword>
<comment type="similarity">
    <text evidence="1">Belongs to the protein kinase superfamily. CAMK Ser/Thr protein kinase family. CaMK subfamily.</text>
</comment>
<comment type="catalytic activity">
    <reaction evidence="10">
        <text>L-seryl-[protein] + ATP = O-phospho-L-seryl-[protein] + ADP + H(+)</text>
        <dbReference type="Rhea" id="RHEA:17989"/>
        <dbReference type="Rhea" id="RHEA-COMP:9863"/>
        <dbReference type="Rhea" id="RHEA-COMP:11604"/>
        <dbReference type="ChEBI" id="CHEBI:15378"/>
        <dbReference type="ChEBI" id="CHEBI:29999"/>
        <dbReference type="ChEBI" id="CHEBI:30616"/>
        <dbReference type="ChEBI" id="CHEBI:83421"/>
        <dbReference type="ChEBI" id="CHEBI:456216"/>
        <dbReference type="EC" id="2.7.11.1"/>
    </reaction>
</comment>
<dbReference type="SMART" id="SM00537">
    <property type="entry name" value="DCX"/>
    <property type="match status" value="2"/>
</dbReference>
<dbReference type="SMART" id="SM00220">
    <property type="entry name" value="S_TKc"/>
    <property type="match status" value="2"/>
</dbReference>
<dbReference type="GeneID" id="103508758"/>
<sequence>MSMILGDTKSAMVLSQSTDPLKDQCNTVDMQRHFSDFTPSPLKSRRAKRIRFLCNGDKFFKGVVMAVGPERYRSFDSLLEELTRALAENINLPSGVRILFTMDGQKVTNIDELEDGKFYICSSSGDQFKKVDYAILNNNNSSNTLPRSGKFITKSAPPRVNKTPTSFVVRPRIIIVIRNGIRPRKVVRALLNKRNAPSLDQCFSTITDIVKLDTGAVRKVYTLNGNQLARLSDFFKSDDVFFAYGSERVLPDDFELDVEEVKAIQALKKDLRRPEHTKLKSGTTCLDASGREVPKMPTKTSVARCATATIKRRENLNIPSKLLQRYSVGQIIGDGNFAVVRQVYDKHKDMDCALKIIDKSKLLGKKQMIENEVNILRSVNHPNIIKLLDEYDTNNELYLVIELIKGGDLFDAISKNVKFSEEDSKFMTQSLASALSYLHDNYIVHRDIKPENLLVRFKRHIFCCLDASGREVPKMPTKTSVARCATATIKRRENLNIPSKLLQRYSVGQIIGDGNFAVVRQVYDKHKDMDCALKIIDKSKLLGKKQMIENEVNILRSVNHPNIIKLLDEYDTNNELYLVIELIKGGDLFDAISKNVKFSEEDSKFMTQSLASALSYLHDNYIVHRDIKPENLLVEMSGCHVKVLKVGDFGLAQRVLRPMFTVCGTPTYVAPEILNESGYGVKIDVWAAGVILYILLCGFPPFVSDTNDQDELFDDILSGQYGFPSPYWDDISEEAKELISHMLESNPDLRFSAEDVLDHPWLERS</sequence>
<feature type="domain" description="Doublecortin" evidence="13">
    <location>
        <begin position="48"/>
        <end position="134"/>
    </location>
</feature>
<dbReference type="STRING" id="121845.A0A3Q0IS10"/>
<proteinExistence type="inferred from homology"/>
<dbReference type="Proteomes" id="UP000079169">
    <property type="component" value="Unplaced"/>
</dbReference>
<dbReference type="SUPFAM" id="SSF56112">
    <property type="entry name" value="Protein kinase-like (PK-like)"/>
    <property type="match status" value="2"/>
</dbReference>
<evidence type="ECO:0000256" key="1">
    <source>
        <dbReference type="ARBA" id="ARBA00005354"/>
    </source>
</evidence>
<dbReference type="Pfam" id="PF00069">
    <property type="entry name" value="Pkinase"/>
    <property type="match status" value="2"/>
</dbReference>
<feature type="binding site" evidence="11">
    <location>
        <position position="534"/>
    </location>
    <ligand>
        <name>ATP</name>
        <dbReference type="ChEBI" id="CHEBI:30616"/>
    </ligand>
</feature>
<feature type="domain" description="Doublecortin" evidence="13">
    <location>
        <begin position="172"/>
        <end position="255"/>
    </location>
</feature>
<dbReference type="FunFam" id="1.10.510.10:FF:000066">
    <property type="entry name" value="Serine/threonine-protein kinase DCLK1 isoform 2"/>
    <property type="match status" value="1"/>
</dbReference>
<dbReference type="PROSITE" id="PS00107">
    <property type="entry name" value="PROTEIN_KINASE_ATP"/>
    <property type="match status" value="1"/>
</dbReference>
<dbReference type="InterPro" id="IPR008271">
    <property type="entry name" value="Ser/Thr_kinase_AS"/>
</dbReference>
<dbReference type="GO" id="GO:0005524">
    <property type="term" value="F:ATP binding"/>
    <property type="evidence" value="ECO:0007669"/>
    <property type="project" value="UniProtKB-UniRule"/>
</dbReference>
<evidence type="ECO:0000259" key="13">
    <source>
        <dbReference type="PROSITE" id="PS50309"/>
    </source>
</evidence>
<dbReference type="PROSITE" id="PS50309">
    <property type="entry name" value="DC"/>
    <property type="match status" value="2"/>
</dbReference>
<dbReference type="InterPro" id="IPR036572">
    <property type="entry name" value="Doublecortin_dom_sf"/>
</dbReference>
<evidence type="ECO:0000256" key="7">
    <source>
        <dbReference type="ARBA" id="ARBA00022840"/>
    </source>
</evidence>
<dbReference type="GO" id="GO:0004674">
    <property type="term" value="F:protein serine/threonine kinase activity"/>
    <property type="evidence" value="ECO:0007669"/>
    <property type="project" value="UniProtKB-KW"/>
</dbReference>
<evidence type="ECO:0000256" key="10">
    <source>
        <dbReference type="ARBA" id="ARBA00048679"/>
    </source>
</evidence>
<dbReference type="AlphaFoldDB" id="A0A3Q0IS10"/>
<dbReference type="PROSITE" id="PS50011">
    <property type="entry name" value="PROTEIN_KINASE_DOM"/>
    <property type="match status" value="2"/>
</dbReference>
<dbReference type="PROSITE" id="PS00108">
    <property type="entry name" value="PROTEIN_KINASE_ST"/>
    <property type="match status" value="1"/>
</dbReference>
<keyword evidence="6 15" id="KW-0418">Kinase</keyword>
<dbReference type="InterPro" id="IPR017441">
    <property type="entry name" value="Protein_kinase_ATP_BS"/>
</dbReference>
<keyword evidence="14" id="KW-1185">Reference proteome</keyword>
<reference evidence="15" key="1">
    <citation type="submission" date="2025-08" db="UniProtKB">
        <authorList>
            <consortium name="RefSeq"/>
        </authorList>
    </citation>
    <scope>IDENTIFICATION</scope>
</reference>
<organism evidence="14 15">
    <name type="scientific">Diaphorina citri</name>
    <name type="common">Asian citrus psyllid</name>
    <dbReference type="NCBI Taxonomy" id="121845"/>
    <lineage>
        <taxon>Eukaryota</taxon>
        <taxon>Metazoa</taxon>
        <taxon>Ecdysozoa</taxon>
        <taxon>Arthropoda</taxon>
        <taxon>Hexapoda</taxon>
        <taxon>Insecta</taxon>
        <taxon>Pterygota</taxon>
        <taxon>Neoptera</taxon>
        <taxon>Paraneoptera</taxon>
        <taxon>Hemiptera</taxon>
        <taxon>Sternorrhyncha</taxon>
        <taxon>Psylloidea</taxon>
        <taxon>Psyllidae</taxon>
        <taxon>Diaphorininae</taxon>
        <taxon>Diaphorina</taxon>
    </lineage>
</organism>
<dbReference type="CDD" id="cd00180">
    <property type="entry name" value="PKc"/>
    <property type="match status" value="1"/>
</dbReference>
<dbReference type="Pfam" id="PF03607">
    <property type="entry name" value="DCX"/>
    <property type="match status" value="2"/>
</dbReference>
<dbReference type="SUPFAM" id="SSF89837">
    <property type="entry name" value="Doublecortin (DC)"/>
    <property type="match status" value="2"/>
</dbReference>
<evidence type="ECO:0000256" key="2">
    <source>
        <dbReference type="ARBA" id="ARBA00012513"/>
    </source>
</evidence>
<evidence type="ECO:0000256" key="4">
    <source>
        <dbReference type="ARBA" id="ARBA00022679"/>
    </source>
</evidence>
<evidence type="ECO:0000256" key="8">
    <source>
        <dbReference type="ARBA" id="ARBA00031092"/>
    </source>
</evidence>
<dbReference type="Gene3D" id="3.10.20.230">
    <property type="entry name" value="Doublecortin domain"/>
    <property type="match status" value="2"/>
</dbReference>
<accession>A0A3Q0IS10</accession>
<dbReference type="Gene3D" id="3.30.200.20">
    <property type="entry name" value="Phosphorylase Kinase, domain 1"/>
    <property type="match status" value="2"/>
</dbReference>
<evidence type="ECO:0000313" key="15">
    <source>
        <dbReference type="RefSeq" id="XP_026679069.1"/>
    </source>
</evidence>
<dbReference type="InterPro" id="IPR003533">
    <property type="entry name" value="Doublecortin_dom"/>
</dbReference>
<dbReference type="FunFam" id="3.30.200.20:FF:000042">
    <property type="entry name" value="Aurora kinase A"/>
    <property type="match status" value="2"/>
</dbReference>
<evidence type="ECO:0000256" key="9">
    <source>
        <dbReference type="ARBA" id="ARBA00047899"/>
    </source>
</evidence>
<dbReference type="Gene3D" id="1.10.510.10">
    <property type="entry name" value="Transferase(Phosphotransferase) domain 1"/>
    <property type="match status" value="2"/>
</dbReference>
<evidence type="ECO:0000256" key="3">
    <source>
        <dbReference type="ARBA" id="ARBA00022527"/>
    </source>
</evidence>
<evidence type="ECO:0000259" key="12">
    <source>
        <dbReference type="PROSITE" id="PS50011"/>
    </source>
</evidence>
<evidence type="ECO:0000256" key="6">
    <source>
        <dbReference type="ARBA" id="ARBA00022777"/>
    </source>
</evidence>
<keyword evidence="7 11" id="KW-0067">ATP-binding</keyword>
<dbReference type="EC" id="2.7.11.1" evidence="2"/>
<gene>
    <name evidence="15" type="primary">LOC103508758</name>
</gene>
<name>A0A3Q0IS10_DIACI</name>
<keyword evidence="5 11" id="KW-0547">Nucleotide-binding</keyword>
<protein>
    <recommendedName>
        <fullName evidence="2">non-specific serine/threonine protein kinase</fullName>
        <ecNumber evidence="2">2.7.11.1</ecNumber>
    </recommendedName>
    <alternativeName>
        <fullName evidence="8">Doublecortin-like and CAM kinase-like protein</fullName>
    </alternativeName>
</protein>
<dbReference type="PaxDb" id="121845-A0A3Q0IS10"/>
<feature type="domain" description="Protein kinase" evidence="12">
    <location>
        <begin position="326"/>
        <end position="516"/>
    </location>
</feature>
<evidence type="ECO:0000313" key="14">
    <source>
        <dbReference type="Proteomes" id="UP000079169"/>
    </source>
</evidence>
<dbReference type="KEGG" id="dci:103508758"/>
<evidence type="ECO:0000256" key="5">
    <source>
        <dbReference type="ARBA" id="ARBA00022741"/>
    </source>
</evidence>
<comment type="catalytic activity">
    <reaction evidence="9">
        <text>L-threonyl-[protein] + ATP = O-phospho-L-threonyl-[protein] + ADP + H(+)</text>
        <dbReference type="Rhea" id="RHEA:46608"/>
        <dbReference type="Rhea" id="RHEA-COMP:11060"/>
        <dbReference type="Rhea" id="RHEA-COMP:11605"/>
        <dbReference type="ChEBI" id="CHEBI:15378"/>
        <dbReference type="ChEBI" id="CHEBI:30013"/>
        <dbReference type="ChEBI" id="CHEBI:30616"/>
        <dbReference type="ChEBI" id="CHEBI:61977"/>
        <dbReference type="ChEBI" id="CHEBI:456216"/>
        <dbReference type="EC" id="2.7.11.1"/>
    </reaction>
</comment>